<keyword evidence="2" id="KW-1185">Reference proteome</keyword>
<dbReference type="KEGG" id="pprf:DPRO_3733"/>
<proteinExistence type="predicted"/>
<dbReference type="AlphaFoldDB" id="A0A2C8FF11"/>
<organism evidence="1 2">
    <name type="scientific">Pseudodesulfovibrio profundus</name>
    <dbReference type="NCBI Taxonomy" id="57320"/>
    <lineage>
        <taxon>Bacteria</taxon>
        <taxon>Pseudomonadati</taxon>
        <taxon>Thermodesulfobacteriota</taxon>
        <taxon>Desulfovibrionia</taxon>
        <taxon>Desulfovibrionales</taxon>
        <taxon>Desulfovibrionaceae</taxon>
    </lineage>
</organism>
<protein>
    <submittedName>
        <fullName evidence="1">Uncharacterized protein</fullName>
    </submittedName>
</protein>
<name>A0A2C8FF11_9BACT</name>
<dbReference type="EMBL" id="LT907975">
    <property type="protein sequence ID" value="SOB60650.1"/>
    <property type="molecule type" value="Genomic_DNA"/>
</dbReference>
<reference evidence="2" key="1">
    <citation type="submission" date="2017-09" db="EMBL/GenBank/DDBJ databases">
        <authorList>
            <person name="Regsiter A."/>
            <person name="William W."/>
        </authorList>
    </citation>
    <scope>NUCLEOTIDE SEQUENCE [LARGE SCALE GENOMIC DNA]</scope>
    <source>
        <strain evidence="2">500-1</strain>
    </source>
</reference>
<evidence type="ECO:0000313" key="2">
    <source>
        <dbReference type="Proteomes" id="UP000219215"/>
    </source>
</evidence>
<evidence type="ECO:0000313" key="1">
    <source>
        <dbReference type="EMBL" id="SOB60650.1"/>
    </source>
</evidence>
<sequence>MAASQKTRKGAAEITAAPKIALVPPVRFEHTAPGLGILCSIHLSYGGNL</sequence>
<dbReference type="Proteomes" id="UP000219215">
    <property type="component" value="Chromosome DPRO"/>
</dbReference>
<gene>
    <name evidence="1" type="ORF">DPRO_3733</name>
</gene>
<accession>A0A2C8FF11</accession>